<keyword evidence="3" id="KW-0411">Iron-sulfur</keyword>
<dbReference type="InterPro" id="IPR017900">
    <property type="entry name" value="4Fe4S_Fe_S_CS"/>
</dbReference>
<gene>
    <name evidence="5" type="ORF">SAMN02745207_02626</name>
</gene>
<evidence type="ECO:0000313" key="5">
    <source>
        <dbReference type="EMBL" id="SHH81415.1"/>
    </source>
</evidence>
<dbReference type="PROSITE" id="PS51379">
    <property type="entry name" value="4FE4S_FER_2"/>
    <property type="match status" value="1"/>
</dbReference>
<feature type="domain" description="4Fe-4S ferredoxin-type" evidence="4">
    <location>
        <begin position="261"/>
        <end position="292"/>
    </location>
</feature>
<protein>
    <submittedName>
        <fullName evidence="5">4Fe-4S dicluster domain-containing protein</fullName>
    </submittedName>
</protein>
<keyword evidence="6" id="KW-1185">Reference proteome</keyword>
<dbReference type="SUPFAM" id="SSF54862">
    <property type="entry name" value="4Fe-4S ferredoxins"/>
    <property type="match status" value="1"/>
</dbReference>
<dbReference type="Pfam" id="PF12838">
    <property type="entry name" value="Fer4_7"/>
    <property type="match status" value="1"/>
</dbReference>
<keyword evidence="1" id="KW-0479">Metal-binding</keyword>
<evidence type="ECO:0000256" key="1">
    <source>
        <dbReference type="ARBA" id="ARBA00022723"/>
    </source>
</evidence>
<sequence>MKNTENRILRWDKKKHTKYGAENKGKWITDNNPYININPESFDRYTEIDPPNPNTKMALDPKKMRKFLRDKETPKLGRTFIQYIPGLFTGSMLEKTQKIKNNKVKTKKYETLKEKQKLKEEILEELRANELIGGFTLIDRRYINEEKEYIFPYDTFLIIGMEMTKDTIMEIPQPTTDSGKIFDFDVYHNGGLIVDKLADFIRRKGVKCFSHIPLKWDINFAPHAINAGIGNYSTHGLVLTKEWGTRLRFFAISIDLDIPIDKPKDYNFEEFCKKCRMCYKACPTNAIPKEAYDYRGAVKRRVSIKRCGVGMSENKFCGVCLKVCPFNNFGYEKCMDTLPEYYKYNLMDNETGSYDKYEEAGD</sequence>
<dbReference type="PANTHER" id="PTHR42827:SF1">
    <property type="entry name" value="IRON-SULFUR CLUSTER-BINDING PROTEIN"/>
    <property type="match status" value="1"/>
</dbReference>
<evidence type="ECO:0000256" key="2">
    <source>
        <dbReference type="ARBA" id="ARBA00023004"/>
    </source>
</evidence>
<dbReference type="InterPro" id="IPR017896">
    <property type="entry name" value="4Fe4S_Fe-S-bd"/>
</dbReference>
<dbReference type="GO" id="GO:0046872">
    <property type="term" value="F:metal ion binding"/>
    <property type="evidence" value="ECO:0007669"/>
    <property type="project" value="UniProtKB-KW"/>
</dbReference>
<proteinExistence type="predicted"/>
<dbReference type="Proteomes" id="UP000184447">
    <property type="component" value="Unassembled WGS sequence"/>
</dbReference>
<dbReference type="STRING" id="1121316.SAMN02745207_02626"/>
<dbReference type="Gene3D" id="3.30.70.20">
    <property type="match status" value="1"/>
</dbReference>
<dbReference type="OrthoDB" id="9784571at2"/>
<keyword evidence="2" id="KW-0408">Iron</keyword>
<evidence type="ECO:0000256" key="3">
    <source>
        <dbReference type="ARBA" id="ARBA00023014"/>
    </source>
</evidence>
<dbReference type="PANTHER" id="PTHR42827">
    <property type="entry name" value="IRON-SULFUR CLUSTER-BINDING PROTEIN-RELATED"/>
    <property type="match status" value="1"/>
</dbReference>
<dbReference type="RefSeq" id="WP_073338873.1">
    <property type="nucleotide sequence ID" value="NZ_FQXM01000014.1"/>
</dbReference>
<dbReference type="GO" id="GO:0051536">
    <property type="term" value="F:iron-sulfur cluster binding"/>
    <property type="evidence" value="ECO:0007669"/>
    <property type="project" value="UniProtKB-KW"/>
</dbReference>
<dbReference type="PROSITE" id="PS00198">
    <property type="entry name" value="4FE4S_FER_1"/>
    <property type="match status" value="1"/>
</dbReference>
<accession>A0A1M5W1P1</accession>
<reference evidence="5 6" key="1">
    <citation type="submission" date="2016-11" db="EMBL/GenBank/DDBJ databases">
        <authorList>
            <person name="Jaros S."/>
            <person name="Januszkiewicz K."/>
            <person name="Wedrychowicz H."/>
        </authorList>
    </citation>
    <scope>NUCLEOTIDE SEQUENCE [LARGE SCALE GENOMIC DNA]</scope>
    <source>
        <strain evidence="5 6">DSM 8605</strain>
    </source>
</reference>
<dbReference type="AlphaFoldDB" id="A0A1M5W1P1"/>
<evidence type="ECO:0000313" key="6">
    <source>
        <dbReference type="Proteomes" id="UP000184447"/>
    </source>
</evidence>
<evidence type="ECO:0000259" key="4">
    <source>
        <dbReference type="PROSITE" id="PS51379"/>
    </source>
</evidence>
<dbReference type="EMBL" id="FQXM01000014">
    <property type="protein sequence ID" value="SHH81415.1"/>
    <property type="molecule type" value="Genomic_DNA"/>
</dbReference>
<name>A0A1M5W1P1_9CLOT</name>
<organism evidence="5 6">
    <name type="scientific">Clostridium grantii DSM 8605</name>
    <dbReference type="NCBI Taxonomy" id="1121316"/>
    <lineage>
        <taxon>Bacteria</taxon>
        <taxon>Bacillati</taxon>
        <taxon>Bacillota</taxon>
        <taxon>Clostridia</taxon>
        <taxon>Eubacteriales</taxon>
        <taxon>Clostridiaceae</taxon>
        <taxon>Clostridium</taxon>
    </lineage>
</organism>